<dbReference type="InterPro" id="IPR043129">
    <property type="entry name" value="ATPase_NBD"/>
</dbReference>
<gene>
    <name evidence="2" type="ORF">D9V28_06330</name>
</gene>
<dbReference type="AlphaFoldDB" id="A0A3L7J7U4"/>
<dbReference type="InterPro" id="IPR036388">
    <property type="entry name" value="WH-like_DNA-bd_sf"/>
</dbReference>
<name>A0A3L7J7U4_9MICO</name>
<dbReference type="Proteomes" id="UP000282460">
    <property type="component" value="Unassembled WGS sequence"/>
</dbReference>
<sequence length="420" mass="43829">MTSSVTASSPQVLRTLNARGILEHAWGTQAFTATDAMASVGLTRSTVIGVCDELVEKGWLDELGDGREFLAARKGRPARRYALRDRAAFVVGIDAGYDRMVARVADLRGTVVGSADVTIPARSPQSVERAADGAERKRLVHEVFERALRSAGIDSSSLLAITLGVPAPVDEVGRSPEGKNGFWGVMNPDLGRAFAGLAPLVTVENDANLAALAERAAPGGQGREVSSYISMLVGEGIGSGLMIDGRLVRGRRGGAGEMRFLDYVDGVGSADGLALQARRWASEAIASGRAAEDTPLGWLKPETLTERDVAQAAEAGDPVARAILDRLAERLARICIVLSDLLDVDRVIIGGAVSSSLPTVIDVAARLIAESGDPTAPELFASALGGAAVSAGAVEHALSLVRERALDLQPSAREIGEPAV</sequence>
<comment type="caution">
    <text evidence="2">The sequence shown here is derived from an EMBL/GenBank/DDBJ whole genome shotgun (WGS) entry which is preliminary data.</text>
</comment>
<dbReference type="Gene3D" id="3.30.420.40">
    <property type="match status" value="2"/>
</dbReference>
<evidence type="ECO:0000313" key="2">
    <source>
        <dbReference type="EMBL" id="RLQ86425.1"/>
    </source>
</evidence>
<dbReference type="RefSeq" id="WP_147440925.1">
    <property type="nucleotide sequence ID" value="NZ_BMEK01000001.1"/>
</dbReference>
<comment type="similarity">
    <text evidence="1">Belongs to the ROK (NagC/XylR) family.</text>
</comment>
<evidence type="ECO:0000256" key="1">
    <source>
        <dbReference type="ARBA" id="ARBA00006479"/>
    </source>
</evidence>
<protein>
    <submittedName>
        <fullName evidence="2">ROK family protein</fullName>
    </submittedName>
</protein>
<organism evidence="2 3">
    <name type="scientific">Mycetocola zhadangensis</name>
    <dbReference type="NCBI Taxonomy" id="1164595"/>
    <lineage>
        <taxon>Bacteria</taxon>
        <taxon>Bacillati</taxon>
        <taxon>Actinomycetota</taxon>
        <taxon>Actinomycetes</taxon>
        <taxon>Micrococcales</taxon>
        <taxon>Microbacteriaceae</taxon>
        <taxon>Mycetocola</taxon>
    </lineage>
</organism>
<dbReference type="SUPFAM" id="SSF53067">
    <property type="entry name" value="Actin-like ATPase domain"/>
    <property type="match status" value="1"/>
</dbReference>
<accession>A0A3L7J7U4</accession>
<dbReference type="Gene3D" id="1.10.10.10">
    <property type="entry name" value="Winged helix-like DNA-binding domain superfamily/Winged helix DNA-binding domain"/>
    <property type="match status" value="1"/>
</dbReference>
<proteinExistence type="inferred from homology"/>
<dbReference type="InterPro" id="IPR000600">
    <property type="entry name" value="ROK"/>
</dbReference>
<dbReference type="OrthoDB" id="37575at2"/>
<reference evidence="2 3" key="1">
    <citation type="submission" date="2018-10" db="EMBL/GenBank/DDBJ databases">
        <authorList>
            <person name="Li J."/>
        </authorList>
    </citation>
    <scope>NUCLEOTIDE SEQUENCE [LARGE SCALE GENOMIC DNA]</scope>
    <source>
        <strain evidence="2 3">ZD1-4</strain>
    </source>
</reference>
<dbReference type="PANTHER" id="PTHR18964:SF149">
    <property type="entry name" value="BIFUNCTIONAL UDP-N-ACETYLGLUCOSAMINE 2-EPIMERASE_N-ACETYLMANNOSAMINE KINASE"/>
    <property type="match status" value="1"/>
</dbReference>
<dbReference type="PANTHER" id="PTHR18964">
    <property type="entry name" value="ROK (REPRESSOR, ORF, KINASE) FAMILY"/>
    <property type="match status" value="1"/>
</dbReference>
<dbReference type="Pfam" id="PF00480">
    <property type="entry name" value="ROK"/>
    <property type="match status" value="1"/>
</dbReference>
<evidence type="ECO:0000313" key="3">
    <source>
        <dbReference type="Proteomes" id="UP000282460"/>
    </source>
</evidence>
<dbReference type="EMBL" id="RCWJ01000001">
    <property type="protein sequence ID" value="RLQ86425.1"/>
    <property type="molecule type" value="Genomic_DNA"/>
</dbReference>
<keyword evidence="3" id="KW-1185">Reference proteome</keyword>